<proteinExistence type="predicted"/>
<dbReference type="AlphaFoldDB" id="A0A1G1VL73"/>
<gene>
    <name evidence="1" type="ORF">A2785_01050</name>
</gene>
<accession>A0A1G1VL73</accession>
<name>A0A1G1VL73_9BACT</name>
<organism evidence="1 2">
    <name type="scientific">Candidatus Chisholmbacteria bacterium RIFCSPHIGHO2_01_FULL_49_18</name>
    <dbReference type="NCBI Taxonomy" id="1797590"/>
    <lineage>
        <taxon>Bacteria</taxon>
        <taxon>Candidatus Chisholmiibacteriota</taxon>
    </lineage>
</organism>
<reference evidence="1 2" key="1">
    <citation type="journal article" date="2016" name="Nat. Commun.">
        <title>Thousands of microbial genomes shed light on interconnected biogeochemical processes in an aquifer system.</title>
        <authorList>
            <person name="Anantharaman K."/>
            <person name="Brown C.T."/>
            <person name="Hug L.A."/>
            <person name="Sharon I."/>
            <person name="Castelle C.J."/>
            <person name="Probst A.J."/>
            <person name="Thomas B.C."/>
            <person name="Singh A."/>
            <person name="Wilkins M.J."/>
            <person name="Karaoz U."/>
            <person name="Brodie E.L."/>
            <person name="Williams K.H."/>
            <person name="Hubbard S.S."/>
            <person name="Banfield J.F."/>
        </authorList>
    </citation>
    <scope>NUCLEOTIDE SEQUENCE [LARGE SCALE GENOMIC DNA]</scope>
</reference>
<sequence length="193" mass="21950">MISTVERSVESARDFQQDNVRSIMNAGESLLARSQLEIGGKYQESFLSSGAPHQLDVNIGHLPHTVDHPLLLFNALLELWTDENVSASERVIVFHEVEPGEVFIRSKMVTESGYESRGYGEGMFRFGHRLVYDLLDLDLLRDKSVVWEAIDTARSLQPGKTRKGWTSRLALDMGYEPCGINEFLLPVFRFKFQ</sequence>
<protein>
    <submittedName>
        <fullName evidence="1">Uncharacterized protein</fullName>
    </submittedName>
</protein>
<dbReference type="EMBL" id="MHCI01000019">
    <property type="protein sequence ID" value="OGY16159.1"/>
    <property type="molecule type" value="Genomic_DNA"/>
</dbReference>
<evidence type="ECO:0000313" key="1">
    <source>
        <dbReference type="EMBL" id="OGY16159.1"/>
    </source>
</evidence>
<comment type="caution">
    <text evidence="1">The sequence shown here is derived from an EMBL/GenBank/DDBJ whole genome shotgun (WGS) entry which is preliminary data.</text>
</comment>
<evidence type="ECO:0000313" key="2">
    <source>
        <dbReference type="Proteomes" id="UP000179069"/>
    </source>
</evidence>
<dbReference type="Proteomes" id="UP000179069">
    <property type="component" value="Unassembled WGS sequence"/>
</dbReference>